<dbReference type="HOGENOM" id="CLU_1005324_0_0_1"/>
<dbReference type="Gene3D" id="2.60.120.260">
    <property type="entry name" value="Galactose-binding domain-like"/>
    <property type="match status" value="1"/>
</dbReference>
<protein>
    <submittedName>
        <fullName evidence="1">Uncharacterized protein</fullName>
    </submittedName>
</protein>
<proteinExistence type="predicted"/>
<reference evidence="1 2" key="1">
    <citation type="submission" date="2014-06" db="EMBL/GenBank/DDBJ databases">
        <title>Evolutionary Origins and Diversification of the Mycorrhizal Mutualists.</title>
        <authorList>
            <consortium name="DOE Joint Genome Institute"/>
            <consortium name="Mycorrhizal Genomics Consortium"/>
            <person name="Kohler A."/>
            <person name="Kuo A."/>
            <person name="Nagy L.G."/>
            <person name="Floudas D."/>
            <person name="Copeland A."/>
            <person name="Barry K.W."/>
            <person name="Cichocki N."/>
            <person name="Veneault-Fourrey C."/>
            <person name="LaButti K."/>
            <person name="Lindquist E.A."/>
            <person name="Lipzen A."/>
            <person name="Lundell T."/>
            <person name="Morin E."/>
            <person name="Murat C."/>
            <person name="Riley R."/>
            <person name="Ohm R."/>
            <person name="Sun H."/>
            <person name="Tunlid A."/>
            <person name="Henrissat B."/>
            <person name="Grigoriev I.V."/>
            <person name="Hibbett D.S."/>
            <person name="Martin F."/>
        </authorList>
    </citation>
    <scope>NUCLEOTIDE SEQUENCE [LARGE SCALE GENOMIC DNA]</scope>
    <source>
        <strain evidence="1 2">SS14</strain>
    </source>
</reference>
<accession>A0A0C9U5Q5</accession>
<gene>
    <name evidence="1" type="ORF">M422DRAFT_268972</name>
</gene>
<dbReference type="Proteomes" id="UP000054279">
    <property type="component" value="Unassembled WGS sequence"/>
</dbReference>
<evidence type="ECO:0000313" key="1">
    <source>
        <dbReference type="EMBL" id="KIJ29629.1"/>
    </source>
</evidence>
<evidence type="ECO:0000313" key="2">
    <source>
        <dbReference type="Proteomes" id="UP000054279"/>
    </source>
</evidence>
<dbReference type="EMBL" id="KN837279">
    <property type="protein sequence ID" value="KIJ29629.1"/>
    <property type="molecule type" value="Genomic_DNA"/>
</dbReference>
<organism evidence="1 2">
    <name type="scientific">Sphaerobolus stellatus (strain SS14)</name>
    <dbReference type="NCBI Taxonomy" id="990650"/>
    <lineage>
        <taxon>Eukaryota</taxon>
        <taxon>Fungi</taxon>
        <taxon>Dikarya</taxon>
        <taxon>Basidiomycota</taxon>
        <taxon>Agaricomycotina</taxon>
        <taxon>Agaricomycetes</taxon>
        <taxon>Phallomycetidae</taxon>
        <taxon>Geastrales</taxon>
        <taxon>Sphaerobolaceae</taxon>
        <taxon>Sphaerobolus</taxon>
    </lineage>
</organism>
<keyword evidence="2" id="KW-1185">Reference proteome</keyword>
<dbReference type="AlphaFoldDB" id="A0A0C9U5Q5"/>
<sequence length="277" mass="30500">MTELRTLELDNTDPSIEYIGQWETLTVDEHTGNSWNGPIYSSMLKSTIGESAISFTFSGTGVTIFGTVMNNFVNNSGVITGPNVDCSIDSQDFRPVTPSTFHTNGFAFCEQKLGTLADGQHRISLNVVASLEQPFYFDRIEYTPLDNVSLSQATVKFTHIDPIINYGAGWINTSYRKGGPNTHPSPPQQTMVWVLNNTSGNITVNITNTRGGSSSDFVITTTTPPNWTQNHWQRSAPETLKVTLTGGKTHTGPIDPNEQITIYDDVLVIVEVKNTKF</sequence>
<name>A0A0C9U5Q5_SPHS4</name>
<dbReference type="OrthoDB" id="3052647at2759"/>